<gene>
    <name evidence="2" type="ORF">BACPEC_01862</name>
</gene>
<feature type="transmembrane region" description="Helical" evidence="1">
    <location>
        <begin position="44"/>
        <end position="62"/>
    </location>
</feature>
<keyword evidence="1" id="KW-1133">Transmembrane helix</keyword>
<keyword evidence="1" id="KW-0812">Transmembrane</keyword>
<protein>
    <submittedName>
        <fullName evidence="2">Uncharacterized protein</fullName>
    </submittedName>
</protein>
<dbReference type="AlphaFoldDB" id="B7AS08"/>
<comment type="caution">
    <text evidence="2">The sequence shown here is derived from an EMBL/GenBank/DDBJ whole genome shotgun (WGS) entry which is preliminary data.</text>
</comment>
<feature type="transmembrane region" description="Helical" evidence="1">
    <location>
        <begin position="7"/>
        <end position="24"/>
    </location>
</feature>
<dbReference type="Proteomes" id="UP000003136">
    <property type="component" value="Unassembled WGS sequence"/>
</dbReference>
<accession>B7AS08</accession>
<keyword evidence="3" id="KW-1185">Reference proteome</keyword>
<name>B7AS08_9FIRM</name>
<organism evidence="2 3">
    <name type="scientific">[Bacteroides] pectinophilus ATCC 43243</name>
    <dbReference type="NCBI Taxonomy" id="483218"/>
    <lineage>
        <taxon>Bacteria</taxon>
        <taxon>Bacillati</taxon>
        <taxon>Bacillota</taxon>
        <taxon>Clostridia</taxon>
        <taxon>Eubacteriales</taxon>
    </lineage>
</organism>
<evidence type="ECO:0000256" key="1">
    <source>
        <dbReference type="SAM" id="Phobius"/>
    </source>
</evidence>
<reference evidence="2 3" key="1">
    <citation type="submission" date="2008-11" db="EMBL/GenBank/DDBJ databases">
        <title>Draft genome sequence of Bacteroides pectinophilus (ATCC 43243).</title>
        <authorList>
            <person name="Sudarsanam P."/>
            <person name="Ley R."/>
            <person name="Guruge J."/>
            <person name="Turnbaugh P.J."/>
            <person name="Mahowald M."/>
            <person name="Liep D."/>
            <person name="Gordon J."/>
        </authorList>
    </citation>
    <scope>NUCLEOTIDE SEQUENCE [LARGE SCALE GENOMIC DNA]</scope>
    <source>
        <strain evidence="2 3">ATCC 43243</strain>
    </source>
</reference>
<dbReference type="EMBL" id="ABVQ01000036">
    <property type="protein sequence ID" value="EEC57354.1"/>
    <property type="molecule type" value="Genomic_DNA"/>
</dbReference>
<reference evidence="2 3" key="2">
    <citation type="submission" date="2008-11" db="EMBL/GenBank/DDBJ databases">
        <authorList>
            <person name="Fulton L."/>
            <person name="Clifton S."/>
            <person name="Fulton B."/>
            <person name="Xu J."/>
            <person name="Minx P."/>
            <person name="Pepin K.H."/>
            <person name="Johnson M."/>
            <person name="Bhonagiri V."/>
            <person name="Nash W.E."/>
            <person name="Mardis E.R."/>
            <person name="Wilson R.K."/>
        </authorList>
    </citation>
    <scope>NUCLEOTIDE SEQUENCE [LARGE SCALE GENOMIC DNA]</scope>
    <source>
        <strain evidence="2 3">ATCC 43243</strain>
    </source>
</reference>
<feature type="transmembrane region" description="Helical" evidence="1">
    <location>
        <begin position="74"/>
        <end position="95"/>
    </location>
</feature>
<proteinExistence type="predicted"/>
<sequence length="96" mass="11237">MYLLIPAWRGALFFVCTFTFQHVSINSKYEVNRYALTVHLHSNMYLLIPAAACTFISARKSFTFQHVSINSLMMLLKLYVSFYLHSNMYLLIPLFC</sequence>
<dbReference type="HOGENOM" id="CLU_2354020_0_0_9"/>
<evidence type="ECO:0000313" key="3">
    <source>
        <dbReference type="Proteomes" id="UP000003136"/>
    </source>
</evidence>
<evidence type="ECO:0000313" key="2">
    <source>
        <dbReference type="EMBL" id="EEC57354.1"/>
    </source>
</evidence>
<dbReference type="STRING" id="483218.BACPEC_01862"/>
<keyword evidence="1" id="KW-0472">Membrane</keyword>